<name>A0A133YH64_9FIRM</name>
<dbReference type="InterPro" id="IPR058740">
    <property type="entry name" value="MurL_N"/>
</dbReference>
<dbReference type="Pfam" id="PF26298">
    <property type="entry name" value="MurL_epimerase_C"/>
    <property type="match status" value="1"/>
</dbReference>
<dbReference type="EMBL" id="LSCV01000002">
    <property type="protein sequence ID" value="KXB42526.1"/>
    <property type="molecule type" value="Genomic_DNA"/>
</dbReference>
<dbReference type="RefSeq" id="WP_066712610.1">
    <property type="nucleotide sequence ID" value="NZ_JARFNM010000001.1"/>
</dbReference>
<evidence type="ECO:0000313" key="4">
    <source>
        <dbReference type="Proteomes" id="UP000070080"/>
    </source>
</evidence>
<gene>
    <name evidence="3" type="ORF">HMPREF1872_00207</name>
</gene>
<sequence>MTMPSEQAELRTFNLDAILASSAQAKFSAFRESGLIFRYARFAYKVEELETEIELKVVYDFEIAPLFKFAPSFSLRLPASKALRDKLADRQKLEALLFQIGCMESLSYWKCFCPKYYKMDITSLKAEAKAVWLDWFYNGLGEMLYRNQINCHKAELLTFLGKENKLTATISSFTGETVQALNELMAKTSFKEKIDVSWQIVDSLSKASILPIESRKEQQAVLIPVGGGKDSVVSLELLRKAPYKRYGFAINPSQACLDSLKLADVKKADCFFIKRNLDRRIVDLNKLGFLNGHTPFSGIVAFYSYLVAYLTDIPYIALSNEASSNAATVKGSEINHQYSKTSQFEASFQTYAQTYLGNCAYYFSFLRVFNELAIARIFAKFPAYYTFFRSCNLGSRQGENMWCGECAKCLFVYLILSPYITKERLEAIFNANLLKNKALLPDLAGLLGVTEVKPFECVGTVNEVSYVMAILLNQAKAEEDCLLKEAKNWVMQGRCPFIKYQAGSYIYLGEDPLEWQEAKLIPAEFKQILQTNYAEIMGD</sequence>
<feature type="domain" description="MurL N-terminal" evidence="2">
    <location>
        <begin position="37"/>
        <end position="154"/>
    </location>
</feature>
<evidence type="ECO:0000313" key="3">
    <source>
        <dbReference type="EMBL" id="KXB42526.1"/>
    </source>
</evidence>
<feature type="domain" description="MurL N-terminal" evidence="2">
    <location>
        <begin position="179"/>
        <end position="365"/>
    </location>
</feature>
<evidence type="ECO:0000259" key="1">
    <source>
        <dbReference type="Pfam" id="PF26298"/>
    </source>
</evidence>
<dbReference type="Pfam" id="PF26299">
    <property type="entry name" value="MurL_N"/>
    <property type="match status" value="2"/>
</dbReference>
<dbReference type="OrthoDB" id="9768152at2"/>
<feature type="domain" description="MurL C-terminal" evidence="1">
    <location>
        <begin position="388"/>
        <end position="488"/>
    </location>
</feature>
<comment type="caution">
    <text evidence="3">The sequence shown here is derived from an EMBL/GenBank/DDBJ whole genome shotgun (WGS) entry which is preliminary data.</text>
</comment>
<accession>A0A133YH64</accession>
<organism evidence="3 4">
    <name type="scientific">Amygdalobacter nucleatus</name>
    <dbReference type="NCBI Taxonomy" id="3029274"/>
    <lineage>
        <taxon>Bacteria</taxon>
        <taxon>Bacillati</taxon>
        <taxon>Bacillota</taxon>
        <taxon>Clostridia</taxon>
        <taxon>Eubacteriales</taxon>
        <taxon>Oscillospiraceae</taxon>
        <taxon>Amygdalobacter</taxon>
    </lineage>
</organism>
<proteinExistence type="predicted"/>
<dbReference type="Proteomes" id="UP000070080">
    <property type="component" value="Unassembled WGS sequence"/>
</dbReference>
<dbReference type="STRING" id="1497955.HMPREF1872_00207"/>
<evidence type="ECO:0008006" key="5">
    <source>
        <dbReference type="Google" id="ProtNLM"/>
    </source>
</evidence>
<keyword evidence="4" id="KW-1185">Reference proteome</keyword>
<dbReference type="PATRIC" id="fig|1497955.3.peg.197"/>
<dbReference type="InterPro" id="IPR058741">
    <property type="entry name" value="MurL_C"/>
</dbReference>
<protein>
    <recommendedName>
        <fullName evidence="5">UDP-N-acetyl-alpha-D-muramoyl-L-alanyl-L-glutamate epimerase</fullName>
    </recommendedName>
</protein>
<evidence type="ECO:0000259" key="2">
    <source>
        <dbReference type="Pfam" id="PF26299"/>
    </source>
</evidence>
<dbReference type="AlphaFoldDB" id="A0A133YH64"/>
<reference evidence="4" key="1">
    <citation type="submission" date="2016-01" db="EMBL/GenBank/DDBJ databases">
        <authorList>
            <person name="Mitreva M."/>
            <person name="Pepin K.H."/>
            <person name="Mihindukulasuriya K.A."/>
            <person name="Fulton R."/>
            <person name="Fronick C."/>
            <person name="O'Laughlin M."/>
            <person name="Miner T."/>
            <person name="Herter B."/>
            <person name="Rosa B.A."/>
            <person name="Cordes M."/>
            <person name="Tomlinson C."/>
            <person name="Wollam A."/>
            <person name="Palsikar V.B."/>
            <person name="Mardis E.R."/>
            <person name="Wilson R.K."/>
        </authorList>
    </citation>
    <scope>NUCLEOTIDE SEQUENCE [LARGE SCALE GENOMIC DNA]</scope>
    <source>
        <strain evidence="4">KA00274</strain>
    </source>
</reference>